<proteinExistence type="predicted"/>
<dbReference type="Pfam" id="PF13976">
    <property type="entry name" value="gag_pre-integrs"/>
    <property type="match status" value="1"/>
</dbReference>
<feature type="domain" description="Integrase catalytic" evidence="3">
    <location>
        <begin position="386"/>
        <end position="554"/>
    </location>
</feature>
<dbReference type="InterPro" id="IPR029472">
    <property type="entry name" value="Copia-like_N"/>
</dbReference>
<gene>
    <name evidence="5" type="primary">LOC104720097</name>
</gene>
<name>A0ABM0U5Z9_CAMSA</name>
<dbReference type="Pfam" id="PF25597">
    <property type="entry name" value="SH3_retrovirus"/>
    <property type="match status" value="1"/>
</dbReference>
<reference evidence="5" key="2">
    <citation type="submission" date="2025-08" db="UniProtKB">
        <authorList>
            <consortium name="RefSeq"/>
        </authorList>
    </citation>
    <scope>IDENTIFICATION</scope>
    <source>
        <tissue evidence="5">Leaf</tissue>
    </source>
</reference>
<dbReference type="Pfam" id="PF00665">
    <property type="entry name" value="rve"/>
    <property type="match status" value="1"/>
</dbReference>
<reference evidence="4" key="1">
    <citation type="journal article" date="2014" name="Nat. Commun.">
        <title>The emerging biofuel crop Camelina sativa retains a highly undifferentiated hexaploid genome structure.</title>
        <authorList>
            <person name="Kagale S."/>
            <person name="Koh C."/>
            <person name="Nixon J."/>
            <person name="Bollina V."/>
            <person name="Clarke W.E."/>
            <person name="Tuteja R."/>
            <person name="Spillane C."/>
            <person name="Robinson S.J."/>
            <person name="Links M.G."/>
            <person name="Clarke C."/>
            <person name="Higgins E.E."/>
            <person name="Huebert T."/>
            <person name="Sharpe A.G."/>
            <person name="Parkin I.A."/>
        </authorList>
    </citation>
    <scope>NUCLEOTIDE SEQUENCE [LARGE SCALE GENOMIC DNA]</scope>
    <source>
        <strain evidence="4">cv. DH55</strain>
    </source>
</reference>
<dbReference type="PROSITE" id="PS50158">
    <property type="entry name" value="ZF_CCHC"/>
    <property type="match status" value="1"/>
</dbReference>
<dbReference type="InterPro" id="IPR036397">
    <property type="entry name" value="RNaseH_sf"/>
</dbReference>
<dbReference type="Proteomes" id="UP000694864">
    <property type="component" value="Chromosome 10"/>
</dbReference>
<keyword evidence="1" id="KW-0479">Metal-binding</keyword>
<evidence type="ECO:0000313" key="4">
    <source>
        <dbReference type="Proteomes" id="UP000694864"/>
    </source>
</evidence>
<sequence length="693" mass="78860">MGNTYKDIETSKSLNDQTLISPYFLHASDHTGQVQTPILLNGSNYERWAKLMTNSLHTKRKLGFINGTLLRSTTDPDEAERWDMVNSMIIGWIYSSIEPYLRSSISVVSDASVMWAALKGRFSTSDDTRVRQLRAELAACRQDGRTVEEYFGKLKVYWDDPSDFEAAFTCCCGNDRCSSMIKHRKIQDKTFNHQFLTSLDNNRFGTARSNLLSRLCDLTLESVYSQIKQEETHLNTTRRTKDKSSVIGFSATSATITKPNTSMTCTHCGRTGHEKQQCFKVVGYPECSVIFTKRFCAIHDQASRILIVVGEKSNGVYHLTGVVVPQAHRVGCSDVRALWHMRLGHPSSKVLSFLSDLGGFSYNVSDLEELCDTCLRAKQTRVSFQDSSNKADDLFSMIHYDVKGPYREKSTTGASYFLTIVDDFSRAVWTHLLLEKSQVADVLKNFLAFVHRQFNKQVKIVRSDNVTEFLCLRKFFDSQGIIHQTSCVATPQQNGRVERKHRHILNVVRSLLLEAKLPARFWGESILAATHLINCTPSVLLLGKSPFEVLFQKPPAYDDLRTFGCLYYAHKVRRSNDKFKERGVRCMFLGYPFGKKGWIVFDFENDKTFVSRDAIFHENVFPFHSFDSSMADSLTVVSPSSVHPSFFDDIDSPSLTGGASLLLPLRHLLVTLQIRLHQHQRLIRLRPHDQILK</sequence>
<keyword evidence="1" id="KW-0862">Zinc</keyword>
<accession>A0ABM0U5Z9</accession>
<keyword evidence="1" id="KW-0863">Zinc-finger</keyword>
<dbReference type="Pfam" id="PF14244">
    <property type="entry name" value="Retrotran_gag_3"/>
    <property type="match status" value="1"/>
</dbReference>
<protein>
    <submittedName>
        <fullName evidence="5">Uncharacterized protein LOC104720097</fullName>
    </submittedName>
</protein>
<dbReference type="InterPro" id="IPR001584">
    <property type="entry name" value="Integrase_cat-core"/>
</dbReference>
<evidence type="ECO:0000313" key="5">
    <source>
        <dbReference type="RefSeq" id="XP_010436367.1"/>
    </source>
</evidence>
<dbReference type="PROSITE" id="PS50994">
    <property type="entry name" value="INTEGRASE"/>
    <property type="match status" value="1"/>
</dbReference>
<dbReference type="InterPro" id="IPR001878">
    <property type="entry name" value="Znf_CCHC"/>
</dbReference>
<dbReference type="PANTHER" id="PTHR42648:SF31">
    <property type="entry name" value="RNA-DIRECTED DNA POLYMERASE"/>
    <property type="match status" value="1"/>
</dbReference>
<dbReference type="Gene3D" id="3.30.420.10">
    <property type="entry name" value="Ribonuclease H-like superfamily/Ribonuclease H"/>
    <property type="match status" value="1"/>
</dbReference>
<organism evidence="4 5">
    <name type="scientific">Camelina sativa</name>
    <name type="common">False flax</name>
    <name type="synonym">Myagrum sativum</name>
    <dbReference type="NCBI Taxonomy" id="90675"/>
    <lineage>
        <taxon>Eukaryota</taxon>
        <taxon>Viridiplantae</taxon>
        <taxon>Streptophyta</taxon>
        <taxon>Embryophyta</taxon>
        <taxon>Tracheophyta</taxon>
        <taxon>Spermatophyta</taxon>
        <taxon>Magnoliopsida</taxon>
        <taxon>eudicotyledons</taxon>
        <taxon>Gunneridae</taxon>
        <taxon>Pentapetalae</taxon>
        <taxon>rosids</taxon>
        <taxon>malvids</taxon>
        <taxon>Brassicales</taxon>
        <taxon>Brassicaceae</taxon>
        <taxon>Camelineae</taxon>
        <taxon>Camelina</taxon>
    </lineage>
</organism>
<evidence type="ECO:0000259" key="2">
    <source>
        <dbReference type="PROSITE" id="PS50158"/>
    </source>
</evidence>
<dbReference type="SUPFAM" id="SSF53098">
    <property type="entry name" value="Ribonuclease H-like"/>
    <property type="match status" value="1"/>
</dbReference>
<dbReference type="RefSeq" id="XP_010436367.1">
    <property type="nucleotide sequence ID" value="XM_010438065.1"/>
</dbReference>
<dbReference type="InterPro" id="IPR039537">
    <property type="entry name" value="Retrotran_Ty1/copia-like"/>
</dbReference>
<dbReference type="GeneID" id="104720097"/>
<evidence type="ECO:0000256" key="1">
    <source>
        <dbReference type="PROSITE-ProRule" id="PRU00047"/>
    </source>
</evidence>
<evidence type="ECO:0000259" key="3">
    <source>
        <dbReference type="PROSITE" id="PS50994"/>
    </source>
</evidence>
<dbReference type="InterPro" id="IPR057670">
    <property type="entry name" value="SH3_retrovirus"/>
</dbReference>
<feature type="domain" description="CCHC-type" evidence="2">
    <location>
        <begin position="265"/>
        <end position="278"/>
    </location>
</feature>
<dbReference type="InterPro" id="IPR025724">
    <property type="entry name" value="GAG-pre-integrase_dom"/>
</dbReference>
<keyword evidence="4" id="KW-1185">Reference proteome</keyword>
<dbReference type="PANTHER" id="PTHR42648">
    <property type="entry name" value="TRANSPOSASE, PUTATIVE-RELATED"/>
    <property type="match status" value="1"/>
</dbReference>
<dbReference type="InterPro" id="IPR012337">
    <property type="entry name" value="RNaseH-like_sf"/>
</dbReference>